<reference evidence="3 4" key="1">
    <citation type="submission" date="2016-12" db="EMBL/GenBank/DDBJ databases">
        <title>The genomes of Aspergillus section Nigri reveals drivers in fungal speciation.</title>
        <authorList>
            <consortium name="DOE Joint Genome Institute"/>
            <person name="Vesth T.C."/>
            <person name="Nybo J."/>
            <person name="Theobald S."/>
            <person name="Brandl J."/>
            <person name="Frisvad J.C."/>
            <person name="Nielsen K.F."/>
            <person name="Lyhne E.K."/>
            <person name="Kogle M.E."/>
            <person name="Kuo A."/>
            <person name="Riley R."/>
            <person name="Clum A."/>
            <person name="Nolan M."/>
            <person name="Lipzen A."/>
            <person name="Salamov A."/>
            <person name="Henrissat B."/>
            <person name="Wiebenga A."/>
            <person name="De Vries R.P."/>
            <person name="Grigoriev I.V."/>
            <person name="Mortensen U.H."/>
            <person name="Andersen M.R."/>
            <person name="Baker S.E."/>
        </authorList>
    </citation>
    <scope>NUCLEOTIDE SEQUENCE [LARGE SCALE GENOMIC DNA]</scope>
    <source>
        <strain evidence="3 4">JOP 1030-1</strain>
    </source>
</reference>
<gene>
    <name evidence="3" type="ORF">BP01DRAFT_399802</name>
</gene>
<proteinExistence type="predicted"/>
<name>A0A318ZJG1_9EURO</name>
<dbReference type="InterPro" id="IPR035994">
    <property type="entry name" value="Nucleoside_phosphorylase_sf"/>
</dbReference>
<dbReference type="Pfam" id="PF01048">
    <property type="entry name" value="PNP_UDP_1"/>
    <property type="match status" value="1"/>
</dbReference>
<keyword evidence="4" id="KW-1185">Reference proteome</keyword>
<feature type="transmembrane region" description="Helical" evidence="1">
    <location>
        <begin position="350"/>
        <end position="367"/>
    </location>
</feature>
<organism evidence="3 4">
    <name type="scientific">Aspergillus saccharolyticus JOP 1030-1</name>
    <dbReference type="NCBI Taxonomy" id="1450539"/>
    <lineage>
        <taxon>Eukaryota</taxon>
        <taxon>Fungi</taxon>
        <taxon>Dikarya</taxon>
        <taxon>Ascomycota</taxon>
        <taxon>Pezizomycotina</taxon>
        <taxon>Eurotiomycetes</taxon>
        <taxon>Eurotiomycetidae</taxon>
        <taxon>Eurotiales</taxon>
        <taxon>Aspergillaceae</taxon>
        <taxon>Aspergillus</taxon>
        <taxon>Aspergillus subgen. Circumdati</taxon>
    </lineage>
</organism>
<dbReference type="AlphaFoldDB" id="A0A318ZJG1"/>
<dbReference type="Proteomes" id="UP000248349">
    <property type="component" value="Unassembled WGS sequence"/>
</dbReference>
<dbReference type="InterPro" id="IPR000845">
    <property type="entry name" value="Nucleoside_phosphorylase_d"/>
</dbReference>
<dbReference type="PANTHER" id="PTHR46082:SF11">
    <property type="entry name" value="AAA+ ATPASE DOMAIN-CONTAINING PROTEIN-RELATED"/>
    <property type="match status" value="1"/>
</dbReference>
<evidence type="ECO:0000313" key="3">
    <source>
        <dbReference type="EMBL" id="PYH44693.1"/>
    </source>
</evidence>
<dbReference type="InterPro" id="IPR053137">
    <property type="entry name" value="NLR-like"/>
</dbReference>
<dbReference type="GeneID" id="37079791"/>
<keyword evidence="1" id="KW-1133">Transmembrane helix</keyword>
<protein>
    <submittedName>
        <fullName evidence="3">Pfs domain-containing protein</fullName>
    </submittedName>
</protein>
<dbReference type="OrthoDB" id="1577640at2759"/>
<feature type="transmembrane region" description="Helical" evidence="1">
    <location>
        <begin position="58"/>
        <end position="79"/>
    </location>
</feature>
<accession>A0A318ZJG1</accession>
<sequence>MTAQESPLRHEDYTIACICPMGVEQAPVEAMLDETHCSLPIRHGMGSYTLGRMSKHKLVIAILSTTGTIGATAGAVQLLNDFPSTRLIIVVGIAGGIPDLARGIDLRLGDVVVSRPTGLCPGVVQFDRGKALSNGRLERAGTLHRPPDILLAAAAKLEARHQREGSEIPQHITAMHRKYPKMHQGNYIHQGAANDTLFLADFHHRSRTDCRDCDPGQAVQRVPRADDTPVVHYGTIGSSNVVVKDGRTRDQLRDELDIQCVEMEAAGVMHVFPCLVVRGICDYADSHKNKRWQPYAAAVAAGYMKELLSMIPLDTWVENEGVDSSEGRGAMVADAGETDSARDVVGLRQWVMVCLIVTLIVYTFSGFR</sequence>
<keyword evidence="1" id="KW-0472">Membrane</keyword>
<dbReference type="GO" id="GO:0003824">
    <property type="term" value="F:catalytic activity"/>
    <property type="evidence" value="ECO:0007669"/>
    <property type="project" value="InterPro"/>
</dbReference>
<keyword evidence="1" id="KW-0812">Transmembrane</keyword>
<dbReference type="PANTHER" id="PTHR46082">
    <property type="entry name" value="ATP/GTP-BINDING PROTEIN-RELATED"/>
    <property type="match status" value="1"/>
</dbReference>
<evidence type="ECO:0000259" key="2">
    <source>
        <dbReference type="Pfam" id="PF01048"/>
    </source>
</evidence>
<dbReference type="Gene3D" id="3.40.50.1580">
    <property type="entry name" value="Nucleoside phosphorylase domain"/>
    <property type="match status" value="1"/>
</dbReference>
<dbReference type="RefSeq" id="XP_025430675.1">
    <property type="nucleotide sequence ID" value="XM_025578562.1"/>
</dbReference>
<dbReference type="SUPFAM" id="SSF53167">
    <property type="entry name" value="Purine and uridine phosphorylases"/>
    <property type="match status" value="1"/>
</dbReference>
<dbReference type="EMBL" id="KZ821235">
    <property type="protein sequence ID" value="PYH44693.1"/>
    <property type="molecule type" value="Genomic_DNA"/>
</dbReference>
<feature type="domain" description="Nucleoside phosphorylase" evidence="2">
    <location>
        <begin position="14"/>
        <end position="187"/>
    </location>
</feature>
<dbReference type="GO" id="GO:0009116">
    <property type="term" value="P:nucleoside metabolic process"/>
    <property type="evidence" value="ECO:0007669"/>
    <property type="project" value="InterPro"/>
</dbReference>
<dbReference type="STRING" id="1450539.A0A318ZJG1"/>
<evidence type="ECO:0000256" key="1">
    <source>
        <dbReference type="SAM" id="Phobius"/>
    </source>
</evidence>
<evidence type="ECO:0000313" key="4">
    <source>
        <dbReference type="Proteomes" id="UP000248349"/>
    </source>
</evidence>